<dbReference type="EMBL" id="CP025015">
    <property type="protein sequence ID" value="AUW47258.1"/>
    <property type="molecule type" value="Genomic_DNA"/>
</dbReference>
<evidence type="ECO:0000313" key="2">
    <source>
        <dbReference type="Proteomes" id="UP000238523"/>
    </source>
</evidence>
<evidence type="ECO:0000313" key="1">
    <source>
        <dbReference type="EMBL" id="AUW47258.1"/>
    </source>
</evidence>
<sequence length="94" mass="10021">MKWSSVCALSGRSASAGVVLHCSQRRFWEPEFPEIDGEKGLNFAGWAKKLTGAATISVGSVGLDGDFMSAFAGQGAEIKGLERLIERMEPTSSI</sequence>
<geneLocation type="plasmid" evidence="2">
    <name>prln3</name>
</geneLocation>
<protein>
    <submittedName>
        <fullName evidence="1">Uncharacterized protein</fullName>
    </submittedName>
</protein>
<gene>
    <name evidence="1" type="ORF">CUJ84_pRLN3000120</name>
</gene>
<accession>A0A2K9ZGB0</accession>
<dbReference type="AlphaFoldDB" id="A0A2K9ZGB0"/>
<organism evidence="1 2">
    <name type="scientific">Rhizobium leguminosarum</name>
    <dbReference type="NCBI Taxonomy" id="384"/>
    <lineage>
        <taxon>Bacteria</taxon>
        <taxon>Pseudomonadati</taxon>
        <taxon>Pseudomonadota</taxon>
        <taxon>Alphaproteobacteria</taxon>
        <taxon>Hyphomicrobiales</taxon>
        <taxon>Rhizobiaceae</taxon>
        <taxon>Rhizobium/Agrobacterium group</taxon>
        <taxon>Rhizobium</taxon>
    </lineage>
</organism>
<proteinExistence type="predicted"/>
<reference evidence="1 2" key="1">
    <citation type="submission" date="2017-11" db="EMBL/GenBank/DDBJ databases">
        <title>Complete genome of Rhizobium leguminosarum Norway, an ineffective micro-symbiont.</title>
        <authorList>
            <person name="Hoffrichter A."/>
            <person name="Liang J."/>
            <person name="Brachmann A."/>
            <person name="Marin M."/>
        </authorList>
    </citation>
    <scope>NUCLEOTIDE SEQUENCE [LARGE SCALE GENOMIC DNA]</scope>
    <source>
        <strain evidence="1 2">Norway</strain>
        <plasmid evidence="2">Plasmid prln3</plasmid>
    </source>
</reference>
<dbReference type="Proteomes" id="UP000238523">
    <property type="component" value="Plasmid pRLN3"/>
</dbReference>
<keyword evidence="1" id="KW-0614">Plasmid</keyword>
<name>A0A2K9ZGB0_RHILE</name>